<name>A0AA41FEA0_9FIRM</name>
<dbReference type="GO" id="GO:0015074">
    <property type="term" value="P:DNA integration"/>
    <property type="evidence" value="ECO:0007669"/>
    <property type="project" value="UniProtKB-KW"/>
</dbReference>
<feature type="domain" description="Core-binding (CB)" evidence="8">
    <location>
        <begin position="1"/>
        <end position="79"/>
    </location>
</feature>
<dbReference type="AlphaFoldDB" id="A0AA41FEA0"/>
<protein>
    <submittedName>
        <fullName evidence="9">Tyrosine-type recombinase/integrase</fullName>
    </submittedName>
</protein>
<dbReference type="PROSITE" id="PS51898">
    <property type="entry name" value="TYR_RECOMBINASE"/>
    <property type="match status" value="1"/>
</dbReference>
<evidence type="ECO:0000256" key="6">
    <source>
        <dbReference type="PROSITE-ProRule" id="PRU01248"/>
    </source>
</evidence>
<dbReference type="InterPro" id="IPR011010">
    <property type="entry name" value="DNA_brk_join_enz"/>
</dbReference>
<dbReference type="RefSeq" id="WP_007866132.1">
    <property type="nucleotide sequence ID" value="NZ_FOZH01000001.1"/>
</dbReference>
<sequence length="294" mass="34926">MKQKECMDEFRDYLCNEEKAAATIHKYLYDVNEMLVFMQDRELNKENLLLYRKHLTGRYKAQTVNVKLSAIHVFLRFMDLEEYRVKFLKVQKRAYIDEKRELTELDYKKLMEAADRNNKKQLYYLMLVLYGTGIRISELPFVTVEAIKLGKAEIYMKGKYRVIIFPKKLVRMLKEYTRIQNIQSGCIFRTKSGRNLDRSNICHAMKRLCKDARVEPTKVFPHNFRHLFAKCFYSIEKNLANLADILGHSSIETTRIYVTASISQYEKIMEKMKIGFDDKKPQNNHSVVMSLHIK</sequence>
<dbReference type="InterPro" id="IPR044068">
    <property type="entry name" value="CB"/>
</dbReference>
<dbReference type="InterPro" id="IPR013762">
    <property type="entry name" value="Integrase-like_cat_sf"/>
</dbReference>
<dbReference type="Pfam" id="PF00589">
    <property type="entry name" value="Phage_integrase"/>
    <property type="match status" value="1"/>
</dbReference>
<dbReference type="Pfam" id="PF02899">
    <property type="entry name" value="Phage_int_SAM_1"/>
    <property type="match status" value="1"/>
</dbReference>
<evidence type="ECO:0000313" key="9">
    <source>
        <dbReference type="EMBL" id="MBT9809941.1"/>
    </source>
</evidence>
<proteinExistence type="inferred from homology"/>
<dbReference type="InterPro" id="IPR050090">
    <property type="entry name" value="Tyrosine_recombinase_XerCD"/>
</dbReference>
<evidence type="ECO:0000259" key="8">
    <source>
        <dbReference type="PROSITE" id="PS51900"/>
    </source>
</evidence>
<dbReference type="Gene3D" id="1.10.443.10">
    <property type="entry name" value="Intergrase catalytic core"/>
    <property type="match status" value="1"/>
</dbReference>
<dbReference type="GO" id="GO:0006310">
    <property type="term" value="P:DNA recombination"/>
    <property type="evidence" value="ECO:0007669"/>
    <property type="project" value="UniProtKB-KW"/>
</dbReference>
<organism evidence="9 10">
    <name type="scientific">Enterocloster citroniae</name>
    <dbReference type="NCBI Taxonomy" id="358743"/>
    <lineage>
        <taxon>Bacteria</taxon>
        <taxon>Bacillati</taxon>
        <taxon>Bacillota</taxon>
        <taxon>Clostridia</taxon>
        <taxon>Lachnospirales</taxon>
        <taxon>Lachnospiraceae</taxon>
        <taxon>Enterocloster</taxon>
    </lineage>
</organism>
<dbReference type="SUPFAM" id="SSF56349">
    <property type="entry name" value="DNA breaking-rejoining enzymes"/>
    <property type="match status" value="1"/>
</dbReference>
<dbReference type="InterPro" id="IPR010998">
    <property type="entry name" value="Integrase_recombinase_N"/>
</dbReference>
<reference evidence="9" key="1">
    <citation type="journal article" date="2021" name="Gut Microbes">
        <title>A synthetic consortium of 100 gut commensals modulates the composition and function in a colon model of the microbiome of elderly subjects.</title>
        <authorList>
            <person name="Perez M."/>
            <person name="Ntemiri A."/>
            <person name="Tan H."/>
            <person name="Harris H.M.B."/>
            <person name="Roager H.M."/>
            <person name="Ribiere C."/>
            <person name="O'Toole P.W."/>
        </authorList>
    </citation>
    <scope>NUCLEOTIDE SEQUENCE</scope>
    <source>
        <strain evidence="9">MCC335</strain>
    </source>
</reference>
<keyword evidence="3" id="KW-0229">DNA integration</keyword>
<evidence type="ECO:0000256" key="3">
    <source>
        <dbReference type="ARBA" id="ARBA00022908"/>
    </source>
</evidence>
<comment type="similarity">
    <text evidence="2">Belongs to the 'phage' integrase family.</text>
</comment>
<comment type="caution">
    <text evidence="9">The sequence shown here is derived from an EMBL/GenBank/DDBJ whole genome shotgun (WGS) entry which is preliminary data.</text>
</comment>
<dbReference type="Gene3D" id="1.10.150.130">
    <property type="match status" value="1"/>
</dbReference>
<evidence type="ECO:0000256" key="2">
    <source>
        <dbReference type="ARBA" id="ARBA00008857"/>
    </source>
</evidence>
<dbReference type="InterPro" id="IPR004107">
    <property type="entry name" value="Integrase_SAM-like_N"/>
</dbReference>
<keyword evidence="4 6" id="KW-0238">DNA-binding</keyword>
<dbReference type="EMBL" id="WQPS01000012">
    <property type="protein sequence ID" value="MBT9809941.1"/>
    <property type="molecule type" value="Genomic_DNA"/>
</dbReference>
<dbReference type="InterPro" id="IPR002104">
    <property type="entry name" value="Integrase_catalytic"/>
</dbReference>
<evidence type="ECO:0000256" key="4">
    <source>
        <dbReference type="ARBA" id="ARBA00023125"/>
    </source>
</evidence>
<evidence type="ECO:0000313" key="10">
    <source>
        <dbReference type="Proteomes" id="UP000708338"/>
    </source>
</evidence>
<dbReference type="Proteomes" id="UP000708338">
    <property type="component" value="Unassembled WGS sequence"/>
</dbReference>
<evidence type="ECO:0000259" key="7">
    <source>
        <dbReference type="PROSITE" id="PS51898"/>
    </source>
</evidence>
<comment type="function">
    <text evidence="1">Site-specific tyrosine recombinase, which acts by catalyzing the cutting and rejoining of the recombining DNA molecules.</text>
</comment>
<dbReference type="PROSITE" id="PS51900">
    <property type="entry name" value="CB"/>
    <property type="match status" value="1"/>
</dbReference>
<keyword evidence="5" id="KW-0233">DNA recombination</keyword>
<gene>
    <name evidence="9" type="ORF">GPL26_09845</name>
</gene>
<dbReference type="GO" id="GO:0003677">
    <property type="term" value="F:DNA binding"/>
    <property type="evidence" value="ECO:0007669"/>
    <property type="project" value="UniProtKB-UniRule"/>
</dbReference>
<evidence type="ECO:0000256" key="1">
    <source>
        <dbReference type="ARBA" id="ARBA00003283"/>
    </source>
</evidence>
<accession>A0AA41FEA0</accession>
<evidence type="ECO:0000256" key="5">
    <source>
        <dbReference type="ARBA" id="ARBA00023172"/>
    </source>
</evidence>
<dbReference type="PANTHER" id="PTHR30349">
    <property type="entry name" value="PHAGE INTEGRASE-RELATED"/>
    <property type="match status" value="1"/>
</dbReference>
<feature type="domain" description="Tyr recombinase" evidence="7">
    <location>
        <begin position="97"/>
        <end position="270"/>
    </location>
</feature>
<dbReference type="PANTHER" id="PTHR30349:SF89">
    <property type="entry name" value="INTEGRASE_RECOMBINASE"/>
    <property type="match status" value="1"/>
</dbReference>